<name>A0A3G4ZNI0_9VIRU</name>
<gene>
    <name evidence="2" type="ORF">Terrestrivirus6_63</name>
</gene>
<proteinExistence type="predicted"/>
<feature type="compositionally biased region" description="Basic and acidic residues" evidence="1">
    <location>
        <begin position="98"/>
        <end position="136"/>
    </location>
</feature>
<evidence type="ECO:0000256" key="1">
    <source>
        <dbReference type="SAM" id="MobiDB-lite"/>
    </source>
</evidence>
<dbReference type="EMBL" id="MK071984">
    <property type="protein sequence ID" value="AYV76437.1"/>
    <property type="molecule type" value="Genomic_DNA"/>
</dbReference>
<feature type="region of interest" description="Disordered" evidence="1">
    <location>
        <begin position="98"/>
        <end position="214"/>
    </location>
</feature>
<protein>
    <submittedName>
        <fullName evidence="2">Uncharacterized protein</fullName>
    </submittedName>
</protein>
<accession>A0A3G4ZNI0</accession>
<reference evidence="2" key="1">
    <citation type="submission" date="2018-10" db="EMBL/GenBank/DDBJ databases">
        <title>Hidden diversity of soil giant viruses.</title>
        <authorList>
            <person name="Schulz F."/>
            <person name="Alteio L."/>
            <person name="Goudeau D."/>
            <person name="Ryan E.M."/>
            <person name="Malmstrom R.R."/>
            <person name="Blanchard J."/>
            <person name="Woyke T."/>
        </authorList>
    </citation>
    <scope>NUCLEOTIDE SEQUENCE</scope>
    <source>
        <strain evidence="2">TEV1</strain>
    </source>
</reference>
<feature type="compositionally biased region" description="Low complexity" evidence="1">
    <location>
        <begin position="160"/>
        <end position="175"/>
    </location>
</feature>
<sequence length="214" mass="23542">MSADKVDPLAKYRGYVSYIQGDMGLKGGPLASVFAAHYRNQAKEQKPEASQDELIDLAKKHYHDEKVQGKVQARYEEVKKSYDEKQAVLKTAKAEKKALKKAAEKAAKEAAKEEKKAEKKTGKSNVKTDKTDKTEQESLAPEPVVAVQAKEAKSKKATKEPVQAAQAVQAEQVVVPKEEVKVGPKVKVVSKTEQKTEQKAPAENSNKKPVKSTK</sequence>
<feature type="compositionally biased region" description="Basic and acidic residues" evidence="1">
    <location>
        <begin position="190"/>
        <end position="200"/>
    </location>
</feature>
<evidence type="ECO:0000313" key="2">
    <source>
        <dbReference type="EMBL" id="AYV76437.1"/>
    </source>
</evidence>
<organism evidence="2">
    <name type="scientific">Terrestrivirus sp</name>
    <dbReference type="NCBI Taxonomy" id="2487775"/>
    <lineage>
        <taxon>Viruses</taxon>
        <taxon>Varidnaviria</taxon>
        <taxon>Bamfordvirae</taxon>
        <taxon>Nucleocytoviricota</taxon>
        <taxon>Megaviricetes</taxon>
        <taxon>Imitervirales</taxon>
        <taxon>Mimiviridae</taxon>
        <taxon>Klosneuvirinae</taxon>
    </lineage>
</organism>
<feature type="compositionally biased region" description="Basic and acidic residues" evidence="1">
    <location>
        <begin position="150"/>
        <end position="159"/>
    </location>
</feature>